<feature type="transmembrane region" description="Helical" evidence="2">
    <location>
        <begin position="89"/>
        <end position="113"/>
    </location>
</feature>
<sequence length="114" mass="12350">MPPLCYLYASAARAQDSRTRFRFWRELTVRVLCFQGLRIKKQHSTGDIDKRGVSSGSSLRSSGSNMSSASSESAQSGLTEAHTDSNASFVSQVCALFIVCSLLCMPVFAYAAAL</sequence>
<protein>
    <submittedName>
        <fullName evidence="3">Uncharacterized protein</fullName>
    </submittedName>
</protein>
<dbReference type="AlphaFoldDB" id="A0A9J6FI52"/>
<evidence type="ECO:0000313" key="3">
    <source>
        <dbReference type="EMBL" id="KAH9362104.1"/>
    </source>
</evidence>
<accession>A0A9J6FI52</accession>
<comment type="caution">
    <text evidence="3">The sequence shown here is derived from an EMBL/GenBank/DDBJ whole genome shotgun (WGS) entry which is preliminary data.</text>
</comment>
<keyword evidence="4" id="KW-1185">Reference proteome</keyword>
<evidence type="ECO:0000313" key="4">
    <source>
        <dbReference type="Proteomes" id="UP000821853"/>
    </source>
</evidence>
<gene>
    <name evidence="3" type="ORF">HPB48_002082</name>
</gene>
<keyword evidence="2" id="KW-0812">Transmembrane</keyword>
<keyword evidence="2" id="KW-1133">Transmembrane helix</keyword>
<dbReference type="VEuPathDB" id="VectorBase:HLOH_064669"/>
<feature type="compositionally biased region" description="Low complexity" evidence="1">
    <location>
        <begin position="53"/>
        <end position="77"/>
    </location>
</feature>
<feature type="region of interest" description="Disordered" evidence="1">
    <location>
        <begin position="42"/>
        <end position="77"/>
    </location>
</feature>
<dbReference type="OrthoDB" id="10069866at2759"/>
<dbReference type="EMBL" id="JABSTR010000001">
    <property type="protein sequence ID" value="KAH9362104.1"/>
    <property type="molecule type" value="Genomic_DNA"/>
</dbReference>
<evidence type="ECO:0000256" key="2">
    <source>
        <dbReference type="SAM" id="Phobius"/>
    </source>
</evidence>
<proteinExistence type="predicted"/>
<keyword evidence="2" id="KW-0472">Membrane</keyword>
<name>A0A9J6FI52_HAELO</name>
<evidence type="ECO:0000256" key="1">
    <source>
        <dbReference type="SAM" id="MobiDB-lite"/>
    </source>
</evidence>
<reference evidence="3 4" key="1">
    <citation type="journal article" date="2020" name="Cell">
        <title>Large-Scale Comparative Analyses of Tick Genomes Elucidate Their Genetic Diversity and Vector Capacities.</title>
        <authorList>
            <consortium name="Tick Genome and Microbiome Consortium (TIGMIC)"/>
            <person name="Jia N."/>
            <person name="Wang J."/>
            <person name="Shi W."/>
            <person name="Du L."/>
            <person name="Sun Y."/>
            <person name="Zhan W."/>
            <person name="Jiang J.F."/>
            <person name="Wang Q."/>
            <person name="Zhang B."/>
            <person name="Ji P."/>
            <person name="Bell-Sakyi L."/>
            <person name="Cui X.M."/>
            <person name="Yuan T.T."/>
            <person name="Jiang B.G."/>
            <person name="Yang W.F."/>
            <person name="Lam T.T."/>
            <person name="Chang Q.C."/>
            <person name="Ding S.J."/>
            <person name="Wang X.J."/>
            <person name="Zhu J.G."/>
            <person name="Ruan X.D."/>
            <person name="Zhao L."/>
            <person name="Wei J.T."/>
            <person name="Ye R.Z."/>
            <person name="Que T.C."/>
            <person name="Du C.H."/>
            <person name="Zhou Y.H."/>
            <person name="Cheng J.X."/>
            <person name="Dai P.F."/>
            <person name="Guo W.B."/>
            <person name="Han X.H."/>
            <person name="Huang E.J."/>
            <person name="Li L.F."/>
            <person name="Wei W."/>
            <person name="Gao Y.C."/>
            <person name="Liu J.Z."/>
            <person name="Shao H.Z."/>
            <person name="Wang X."/>
            <person name="Wang C.C."/>
            <person name="Yang T.C."/>
            <person name="Huo Q.B."/>
            <person name="Li W."/>
            <person name="Chen H.Y."/>
            <person name="Chen S.E."/>
            <person name="Zhou L.G."/>
            <person name="Ni X.B."/>
            <person name="Tian J.H."/>
            <person name="Sheng Y."/>
            <person name="Liu T."/>
            <person name="Pan Y.S."/>
            <person name="Xia L.Y."/>
            <person name="Li J."/>
            <person name="Zhao F."/>
            <person name="Cao W.C."/>
        </authorList>
    </citation>
    <scope>NUCLEOTIDE SEQUENCE [LARGE SCALE GENOMIC DNA]</scope>
    <source>
        <strain evidence="3">HaeL-2018</strain>
    </source>
</reference>
<organism evidence="3 4">
    <name type="scientific">Haemaphysalis longicornis</name>
    <name type="common">Bush tick</name>
    <dbReference type="NCBI Taxonomy" id="44386"/>
    <lineage>
        <taxon>Eukaryota</taxon>
        <taxon>Metazoa</taxon>
        <taxon>Ecdysozoa</taxon>
        <taxon>Arthropoda</taxon>
        <taxon>Chelicerata</taxon>
        <taxon>Arachnida</taxon>
        <taxon>Acari</taxon>
        <taxon>Parasitiformes</taxon>
        <taxon>Ixodida</taxon>
        <taxon>Ixodoidea</taxon>
        <taxon>Ixodidae</taxon>
        <taxon>Haemaphysalinae</taxon>
        <taxon>Haemaphysalis</taxon>
    </lineage>
</organism>
<dbReference type="Proteomes" id="UP000821853">
    <property type="component" value="Chromosome 1"/>
</dbReference>